<evidence type="ECO:0000313" key="11">
    <source>
        <dbReference type="EMBL" id="MPN33674.1"/>
    </source>
</evidence>
<comment type="caution">
    <text evidence="11">The sequence shown here is derived from an EMBL/GenBank/DDBJ whole genome shotgun (WGS) entry which is preliminary data.</text>
</comment>
<keyword evidence="7" id="KW-0630">Potassium</keyword>
<keyword evidence="5" id="KW-0547">Nucleotide-binding</keyword>
<organism evidence="11">
    <name type="scientific">bioreactor metagenome</name>
    <dbReference type="NCBI Taxonomy" id="1076179"/>
    <lineage>
        <taxon>unclassified sequences</taxon>
        <taxon>metagenomes</taxon>
        <taxon>ecological metagenomes</taxon>
    </lineage>
</organism>
<keyword evidence="1" id="KW-0813">Transport</keyword>
<dbReference type="GO" id="GO:0016020">
    <property type="term" value="C:membrane"/>
    <property type="evidence" value="ECO:0007669"/>
    <property type="project" value="InterPro"/>
</dbReference>
<proteinExistence type="inferred from homology"/>
<evidence type="ECO:0000256" key="9">
    <source>
        <dbReference type="ARBA" id="ARBA00023065"/>
    </source>
</evidence>
<dbReference type="EMBL" id="VSSQ01086294">
    <property type="protein sequence ID" value="MPN33674.1"/>
    <property type="molecule type" value="Genomic_DNA"/>
</dbReference>
<evidence type="ECO:0000256" key="6">
    <source>
        <dbReference type="ARBA" id="ARBA00022840"/>
    </source>
</evidence>
<dbReference type="PANTHER" id="PTHR30042:SF2">
    <property type="entry name" value="POTASSIUM-TRANSPORTING ATPASE KDPC SUBUNIT"/>
    <property type="match status" value="1"/>
</dbReference>
<evidence type="ECO:0000256" key="3">
    <source>
        <dbReference type="ARBA" id="ARBA00022538"/>
    </source>
</evidence>
<keyword evidence="2" id="KW-1003">Cell membrane</keyword>
<evidence type="ECO:0000256" key="8">
    <source>
        <dbReference type="ARBA" id="ARBA00022989"/>
    </source>
</evidence>
<evidence type="ECO:0000256" key="2">
    <source>
        <dbReference type="ARBA" id="ARBA00022475"/>
    </source>
</evidence>
<dbReference type="Pfam" id="PF02669">
    <property type="entry name" value="KdpC"/>
    <property type="match status" value="1"/>
</dbReference>
<keyword evidence="6" id="KW-0067">ATP-binding</keyword>
<keyword evidence="10" id="KW-0472">Membrane</keyword>
<dbReference type="NCBIfam" id="NF001454">
    <property type="entry name" value="PRK00315.1"/>
    <property type="match status" value="1"/>
</dbReference>
<dbReference type="InterPro" id="IPR003820">
    <property type="entry name" value="KdpC"/>
</dbReference>
<dbReference type="PANTHER" id="PTHR30042">
    <property type="entry name" value="POTASSIUM-TRANSPORTING ATPASE C CHAIN"/>
    <property type="match status" value="1"/>
</dbReference>
<protein>
    <submittedName>
        <fullName evidence="11">Potassium-transporting ATPase KdpC subunit</fullName>
    </submittedName>
</protein>
<keyword evidence="3" id="KW-0633">Potassium transport</keyword>
<dbReference type="PIRSF" id="PIRSF001296">
    <property type="entry name" value="K_ATPase_KdpC"/>
    <property type="match status" value="1"/>
</dbReference>
<keyword evidence="8" id="KW-1133">Transmembrane helix</keyword>
<gene>
    <name evidence="11" type="primary">kdpC_16</name>
    <name evidence="11" type="ORF">SDC9_181165</name>
</gene>
<sequence>MTSIKKAVLLFAVLFIITGFIYPITVTLVSGLLFPDQAHGSLIVDSDKRVIGSTLIGQNFTAPQYFHSRPSASGYDAASSGGSNLGPTNPFFLELVNNRTNSFKKEGVKGPVPSDLVMASASGLDPDISLESALIQVPVVAKARNLPEEKVKALVIEESVNSPFAGAYVNVLSLNRALDEKDLSE</sequence>
<dbReference type="GO" id="GO:0005524">
    <property type="term" value="F:ATP binding"/>
    <property type="evidence" value="ECO:0007669"/>
    <property type="project" value="UniProtKB-KW"/>
</dbReference>
<evidence type="ECO:0000256" key="4">
    <source>
        <dbReference type="ARBA" id="ARBA00022692"/>
    </source>
</evidence>
<dbReference type="GO" id="GO:0008556">
    <property type="term" value="F:P-type potassium transmembrane transporter activity"/>
    <property type="evidence" value="ECO:0007669"/>
    <property type="project" value="InterPro"/>
</dbReference>
<dbReference type="AlphaFoldDB" id="A0A645HC59"/>
<dbReference type="HAMAP" id="MF_00276">
    <property type="entry name" value="KdpC"/>
    <property type="match status" value="1"/>
</dbReference>
<name>A0A645HC59_9ZZZZ</name>
<evidence type="ECO:0000256" key="1">
    <source>
        <dbReference type="ARBA" id="ARBA00022448"/>
    </source>
</evidence>
<keyword evidence="9" id="KW-0406">Ion transport</keyword>
<dbReference type="NCBIfam" id="TIGR00681">
    <property type="entry name" value="kdpC"/>
    <property type="match status" value="1"/>
</dbReference>
<accession>A0A645HC59</accession>
<keyword evidence="4" id="KW-0812">Transmembrane</keyword>
<evidence type="ECO:0000256" key="10">
    <source>
        <dbReference type="ARBA" id="ARBA00023136"/>
    </source>
</evidence>
<evidence type="ECO:0000256" key="5">
    <source>
        <dbReference type="ARBA" id="ARBA00022741"/>
    </source>
</evidence>
<evidence type="ECO:0000256" key="7">
    <source>
        <dbReference type="ARBA" id="ARBA00022958"/>
    </source>
</evidence>
<reference evidence="11" key="1">
    <citation type="submission" date="2019-08" db="EMBL/GenBank/DDBJ databases">
        <authorList>
            <person name="Kucharzyk K."/>
            <person name="Murdoch R.W."/>
            <person name="Higgins S."/>
            <person name="Loffler F."/>
        </authorList>
    </citation>
    <scope>NUCLEOTIDE SEQUENCE</scope>
</reference>